<keyword evidence="7" id="KW-1185">Reference proteome</keyword>
<keyword evidence="4" id="KW-0732">Signal</keyword>
<proteinExistence type="predicted"/>
<evidence type="ECO:0000256" key="3">
    <source>
        <dbReference type="SAM" id="Phobius"/>
    </source>
</evidence>
<organism evidence="6 7">
    <name type="scientific">Acetivibrio straminisolvens JCM 21531</name>
    <dbReference type="NCBI Taxonomy" id="1294263"/>
    <lineage>
        <taxon>Bacteria</taxon>
        <taxon>Bacillati</taxon>
        <taxon>Bacillota</taxon>
        <taxon>Clostridia</taxon>
        <taxon>Eubacteriales</taxon>
        <taxon>Oscillospiraceae</taxon>
        <taxon>Acetivibrio</taxon>
    </lineage>
</organism>
<dbReference type="OrthoDB" id="2084444at2"/>
<evidence type="ECO:0000313" key="7">
    <source>
        <dbReference type="Proteomes" id="UP000019109"/>
    </source>
</evidence>
<protein>
    <recommendedName>
        <fullName evidence="5">CBM-cenC domain-containing protein</fullName>
    </recommendedName>
</protein>
<keyword evidence="3" id="KW-0472">Membrane</keyword>
<evidence type="ECO:0000259" key="5">
    <source>
        <dbReference type="Pfam" id="PF02018"/>
    </source>
</evidence>
<sequence>MLKKITVSITFVLLFCVLINQWAFAAENLLKNASFEEIENNEPVGWSTWVWNKQPGVAEFGVGQEGAHSGQYYVTIENKEERDARYLQEVAVEPKTCYRLSGWIKTENVGEETLGANLSIERYTTYSNDIRGTVDEWQYTELYILTGEDVNTLKVSLGLGGYGRLNTGKASFDDIVLEKLDGIPEGERYLFVGNTDSDSNGSKDEKDKSPENTEGKYTWIWFVISAIVLATILYYYYGAGKLKGSNGENNTKNDNDTNDEK</sequence>
<dbReference type="Gene3D" id="2.60.120.260">
    <property type="entry name" value="Galactose-binding domain-like"/>
    <property type="match status" value="1"/>
</dbReference>
<keyword evidence="3" id="KW-0812">Transmembrane</keyword>
<dbReference type="Pfam" id="PF02018">
    <property type="entry name" value="CBM_4_9"/>
    <property type="match status" value="1"/>
</dbReference>
<gene>
    <name evidence="6" type="ORF">JCM21531_3325</name>
</gene>
<evidence type="ECO:0000256" key="4">
    <source>
        <dbReference type="SAM" id="SignalP"/>
    </source>
</evidence>
<dbReference type="SUPFAM" id="SSF49785">
    <property type="entry name" value="Galactose-binding domain-like"/>
    <property type="match status" value="1"/>
</dbReference>
<evidence type="ECO:0000256" key="2">
    <source>
        <dbReference type="SAM" id="MobiDB-lite"/>
    </source>
</evidence>
<feature type="transmembrane region" description="Helical" evidence="3">
    <location>
        <begin position="219"/>
        <end position="237"/>
    </location>
</feature>
<feature type="region of interest" description="Disordered" evidence="2">
    <location>
        <begin position="191"/>
        <end position="211"/>
    </location>
</feature>
<dbReference type="STRING" id="1294263.JCM21531_3325"/>
<reference evidence="6" key="1">
    <citation type="journal article" date="2014" name="Genome Announc.">
        <title>Draft Genome Sequence of Clostridium straminisolvens Strain JCM 21531T, Isolated from a Cellulose-Degrading Bacterial Community.</title>
        <authorList>
            <person name="Yuki M."/>
            <person name="Oshima K."/>
            <person name="Suda W."/>
            <person name="Sakamoto M."/>
            <person name="Kitamura K."/>
            <person name="Iida T."/>
            <person name="Hattori M."/>
            <person name="Ohkuma M."/>
        </authorList>
    </citation>
    <scope>NUCLEOTIDE SEQUENCE [LARGE SCALE GENOMIC DNA]</scope>
    <source>
        <strain evidence="6">JCM 21531</strain>
    </source>
</reference>
<accession>W4V982</accession>
<dbReference type="GO" id="GO:0016798">
    <property type="term" value="F:hydrolase activity, acting on glycosyl bonds"/>
    <property type="evidence" value="ECO:0007669"/>
    <property type="project" value="InterPro"/>
</dbReference>
<feature type="domain" description="CBM-cenC" evidence="5">
    <location>
        <begin position="28"/>
        <end position="155"/>
    </location>
</feature>
<dbReference type="AlphaFoldDB" id="W4V982"/>
<evidence type="ECO:0000256" key="1">
    <source>
        <dbReference type="ARBA" id="ARBA00022801"/>
    </source>
</evidence>
<dbReference type="Proteomes" id="UP000019109">
    <property type="component" value="Unassembled WGS sequence"/>
</dbReference>
<dbReference type="InterPro" id="IPR003305">
    <property type="entry name" value="CenC_carb-bd"/>
</dbReference>
<dbReference type="InterPro" id="IPR008979">
    <property type="entry name" value="Galactose-bd-like_sf"/>
</dbReference>
<keyword evidence="3" id="KW-1133">Transmembrane helix</keyword>
<feature type="chain" id="PRO_5004850366" description="CBM-cenC domain-containing protein" evidence="4">
    <location>
        <begin position="26"/>
        <end position="261"/>
    </location>
</feature>
<feature type="signal peptide" evidence="4">
    <location>
        <begin position="1"/>
        <end position="25"/>
    </location>
</feature>
<evidence type="ECO:0000313" key="6">
    <source>
        <dbReference type="EMBL" id="GAE89767.1"/>
    </source>
</evidence>
<dbReference type="EMBL" id="BAVR01000045">
    <property type="protein sequence ID" value="GAE89767.1"/>
    <property type="molecule type" value="Genomic_DNA"/>
</dbReference>
<keyword evidence="1" id="KW-0378">Hydrolase</keyword>
<dbReference type="RefSeq" id="WP_038290232.1">
    <property type="nucleotide sequence ID" value="NZ_BAVR01000045.1"/>
</dbReference>
<comment type="caution">
    <text evidence="6">The sequence shown here is derived from an EMBL/GenBank/DDBJ whole genome shotgun (WGS) entry which is preliminary data.</text>
</comment>
<feature type="compositionally biased region" description="Basic and acidic residues" evidence="2">
    <location>
        <begin position="201"/>
        <end position="211"/>
    </location>
</feature>
<name>W4V982_9FIRM</name>